<dbReference type="RefSeq" id="WP_045799511.1">
    <property type="nucleotide sequence ID" value="NZ_LAOJ01000001.1"/>
</dbReference>
<evidence type="ECO:0000313" key="1">
    <source>
        <dbReference type="EMBL" id="KJV91462.1"/>
    </source>
</evidence>
<dbReference type="PATRIC" id="fig|1359194.3.peg.67"/>
<evidence type="ECO:0008006" key="3">
    <source>
        <dbReference type="Google" id="ProtNLM"/>
    </source>
</evidence>
<dbReference type="Proteomes" id="UP000033689">
    <property type="component" value="Unassembled WGS sequence"/>
</dbReference>
<accession>A0A0F3QGQ4</accession>
<gene>
    <name evidence="1" type="ORF">RBEMOGI_0064</name>
</gene>
<reference evidence="1 2" key="1">
    <citation type="submission" date="2015-02" db="EMBL/GenBank/DDBJ databases">
        <title>Genome Sequencing of Rickettsiales.</title>
        <authorList>
            <person name="Daugherty S.C."/>
            <person name="Su Q."/>
            <person name="Abolude K."/>
            <person name="Beier-Sexton M."/>
            <person name="Carlyon J.A."/>
            <person name="Carter R."/>
            <person name="Day N.P."/>
            <person name="Dumler S.J."/>
            <person name="Dyachenko V."/>
            <person name="Godinez A."/>
            <person name="Kurtti T.J."/>
            <person name="Lichay M."/>
            <person name="Mullins K.E."/>
            <person name="Ott S."/>
            <person name="Pappas-Brown V."/>
            <person name="Paris D.H."/>
            <person name="Patel P."/>
            <person name="Richards A.L."/>
            <person name="Sadzewicz L."/>
            <person name="Sears K."/>
            <person name="Seidman D."/>
            <person name="Sengamalay N."/>
            <person name="Stenos J."/>
            <person name="Tallon L.J."/>
            <person name="Vincent G."/>
            <person name="Fraser C.M."/>
            <person name="Munderloh U."/>
            <person name="Dunning-Hotopp J.C."/>
        </authorList>
    </citation>
    <scope>NUCLEOTIDE SEQUENCE [LARGE SCALE GENOMIC DNA]</scope>
    <source>
        <strain evidence="1 2">RML Mogi</strain>
    </source>
</reference>
<organism evidence="1 2">
    <name type="scientific">Rickettsia bellii str. RML Mogi</name>
    <dbReference type="NCBI Taxonomy" id="1359194"/>
    <lineage>
        <taxon>Bacteria</taxon>
        <taxon>Pseudomonadati</taxon>
        <taxon>Pseudomonadota</taxon>
        <taxon>Alphaproteobacteria</taxon>
        <taxon>Rickettsiales</taxon>
        <taxon>Rickettsiaceae</taxon>
        <taxon>Rickettsieae</taxon>
        <taxon>Rickettsia</taxon>
        <taxon>belli group</taxon>
    </lineage>
</organism>
<sequence>MTDPYVEYAIAILPSSEVAQQFTDINTKLAKQLVPQGLEHKHNKCHVTLYHGVYNFLDLPKISAKLADIAYNTKNITLNFKNEIIVTEPNRWIDINIKRFDENDKVKKDYEAICDLHNKIVDTFNEYHKRPLERASNTLETLKPKIEAQDENALKIAKQIEKYGVSGVKELYNPHLQYGINGLQILLLTMLRIA</sequence>
<dbReference type="EMBL" id="LAOJ01000001">
    <property type="protein sequence ID" value="KJV91462.1"/>
    <property type="molecule type" value="Genomic_DNA"/>
</dbReference>
<dbReference type="Gene3D" id="3.90.1140.10">
    <property type="entry name" value="Cyclic phosphodiesterase"/>
    <property type="match status" value="1"/>
</dbReference>
<proteinExistence type="predicted"/>
<dbReference type="AlphaFoldDB" id="A0A0F3QGQ4"/>
<comment type="caution">
    <text evidence="1">The sequence shown here is derived from an EMBL/GenBank/DDBJ whole genome shotgun (WGS) entry which is preliminary data.</text>
</comment>
<evidence type="ECO:0000313" key="2">
    <source>
        <dbReference type="Proteomes" id="UP000033689"/>
    </source>
</evidence>
<protein>
    <recommendedName>
        <fullName evidence="3">2'-5' RNA ligase superfamily protein</fullName>
    </recommendedName>
</protein>
<name>A0A0F3QGQ4_RICBE</name>
<dbReference type="STRING" id="33990.A3306_04390"/>